<organism evidence="4 5">
    <name type="scientific">Hyphomonas hirschiana VP5</name>
    <dbReference type="NCBI Taxonomy" id="1280951"/>
    <lineage>
        <taxon>Bacteria</taxon>
        <taxon>Pseudomonadati</taxon>
        <taxon>Pseudomonadota</taxon>
        <taxon>Alphaproteobacteria</taxon>
        <taxon>Hyphomonadales</taxon>
        <taxon>Hyphomonadaceae</taxon>
        <taxon>Hyphomonas</taxon>
    </lineage>
</organism>
<dbReference type="InterPro" id="IPR035986">
    <property type="entry name" value="PKD_dom_sf"/>
</dbReference>
<dbReference type="SUPFAM" id="SSF50969">
    <property type="entry name" value="YVTN repeat-like/Quinoprotein amine dehydrogenase"/>
    <property type="match status" value="1"/>
</dbReference>
<evidence type="ECO:0000313" key="5">
    <source>
        <dbReference type="Proteomes" id="UP000025061"/>
    </source>
</evidence>
<gene>
    <name evidence="4" type="ORF">HHI_05265</name>
</gene>
<dbReference type="InterPro" id="IPR029865">
    <property type="entry name" value="KIAA0319-like"/>
</dbReference>
<dbReference type="InterPro" id="IPR013783">
    <property type="entry name" value="Ig-like_fold"/>
</dbReference>
<feature type="domain" description="PKD/Chitinase" evidence="3">
    <location>
        <begin position="568"/>
        <end position="655"/>
    </location>
</feature>
<evidence type="ECO:0000259" key="3">
    <source>
        <dbReference type="SMART" id="SM00089"/>
    </source>
</evidence>
<dbReference type="GO" id="GO:0016020">
    <property type="term" value="C:membrane"/>
    <property type="evidence" value="ECO:0007669"/>
    <property type="project" value="TreeGrafter"/>
</dbReference>
<dbReference type="Pfam" id="PF22352">
    <property type="entry name" value="K319L-like_PKD"/>
    <property type="match status" value="2"/>
</dbReference>
<dbReference type="PATRIC" id="fig|1280951.3.peg.1066"/>
<feature type="chain" id="PRO_5001572983" evidence="2">
    <location>
        <begin position="19"/>
        <end position="969"/>
    </location>
</feature>
<keyword evidence="5" id="KW-1185">Reference proteome</keyword>
<dbReference type="Gene3D" id="2.60.40.10">
    <property type="entry name" value="Immunoglobulins"/>
    <property type="match status" value="3"/>
</dbReference>
<dbReference type="InterPro" id="IPR011044">
    <property type="entry name" value="Quino_amine_DH_bsu"/>
</dbReference>
<dbReference type="Gene3D" id="2.130.10.10">
    <property type="entry name" value="YVTN repeat-like/Quinoprotein amine dehydrogenase"/>
    <property type="match status" value="2"/>
</dbReference>
<dbReference type="SMART" id="SM00089">
    <property type="entry name" value="PKD"/>
    <property type="match status" value="2"/>
</dbReference>
<evidence type="ECO:0000256" key="1">
    <source>
        <dbReference type="SAM" id="MobiDB-lite"/>
    </source>
</evidence>
<feature type="region of interest" description="Disordered" evidence="1">
    <location>
        <begin position="29"/>
        <end position="77"/>
    </location>
</feature>
<dbReference type="InterPro" id="IPR022409">
    <property type="entry name" value="PKD/Chitinase_dom"/>
</dbReference>
<accession>A0A059FY10</accession>
<sequence length="969" mass="101228">MRAGFTAAIAALFVLVSACGGGGGSGAPAGDGGPGNGGGGNGGPPPAANQPPSADAGENFSGSIDPVGHVLNGEASRDPEGGSLTFAWFVRDQPEGANAAILEPDQSIARLRAEVPGRYRIELNVTDPQGGSSADTVELVLYNDAPEAVAEASSMMPAIADEVLLDATGSSDPNGHALTYSWTLTGAPASSGVLASYSGAVVPLQFDVEGEYRFRLTVSDGYETQSTDLGPILVSLFSMRTLNTPFEHVAIQPGGGKVVTVSGRTLAVRDQGGNELALMSLPSAATGIAVSPNGEFAAAAHDGSLTFIDLTAFAVLATYDTAWAIDGMFIDNGGVAHLLPGVSYWANILSINSVNGTTQEFSGGFLYSGTQVKIHPSGGKAYYAMQDVSPSDIGRINIGTGSASLAYDSPYHGDLPFCGKLWMSADGSQILTGCGVIVRATDDPSTDMTYVATLPDIQVDYPDQPGPIVDAVQSLNTGLWYVLYQANADVAREIRIYDPVMARLLDVIDLPVAPGPGGQQLLAKAIWTSSADDTLHVLAQDDAGDPQAYYLLSTRSVSPGDLDYAPVVALQKYSAGRTGEEIVLDASRSYDPEGQSLSYVWRLVSQPGLSPVAPAGMRSPVLSFTPAESGTYVFDVTASDGEKSSQPKTATVHVAAPADPLVNRLSGFVIDAEYSKSLNTLAYILQDRPELVLLSIDGFAEQRVPLPRVAESIGLAPDGRSLAVSHPGLVSLVDLETGTVADTQEHSGGQGDVVLDARNHAHLVQILGNVRTLTSVDFANDVVLSSVEPFGLPPLRLHPNGRWVYTPDGGLSPGTFHKWDVSGMPAAFIRAAWDLGPVFIGGTFWFSEDGESFLTVAGERYVSSDDPDTDMNLIDNLPPGTIANAADHSVEAGLWAIGYTTGAPTGFVGYFRDSDLQEMTTVSVVGPPTDSAARARASWVFLSEDGETTVILSEADVSEDIYSVQVEGP</sequence>
<evidence type="ECO:0000313" key="4">
    <source>
        <dbReference type="EMBL" id="KCZ95539.1"/>
    </source>
</evidence>
<comment type="caution">
    <text evidence="4">The sequence shown here is derived from an EMBL/GenBank/DDBJ whole genome shotgun (WGS) entry which is preliminary data.</text>
</comment>
<proteinExistence type="predicted"/>
<dbReference type="AlphaFoldDB" id="A0A059FY10"/>
<dbReference type="SUPFAM" id="SSF75011">
    <property type="entry name" value="3-carboxy-cis,cis-mucoante lactonizing enzyme"/>
    <property type="match status" value="1"/>
</dbReference>
<reference evidence="4 5" key="1">
    <citation type="submission" date="2013-04" db="EMBL/GenBank/DDBJ databases">
        <title>Hyphomonas hirschiana VP5 Genome Sequencing.</title>
        <authorList>
            <person name="Lai Q."/>
            <person name="Shao Z."/>
        </authorList>
    </citation>
    <scope>NUCLEOTIDE SEQUENCE [LARGE SCALE GENOMIC DNA]</scope>
    <source>
        <strain evidence="4 5">VP5</strain>
    </source>
</reference>
<name>A0A059FY10_9PROT</name>
<dbReference type="Proteomes" id="UP000025061">
    <property type="component" value="Unassembled WGS sequence"/>
</dbReference>
<feature type="signal peptide" evidence="2">
    <location>
        <begin position="1"/>
        <end position="18"/>
    </location>
</feature>
<evidence type="ECO:0000256" key="2">
    <source>
        <dbReference type="SAM" id="SignalP"/>
    </source>
</evidence>
<dbReference type="GO" id="GO:0031410">
    <property type="term" value="C:cytoplasmic vesicle"/>
    <property type="evidence" value="ECO:0007669"/>
    <property type="project" value="TreeGrafter"/>
</dbReference>
<keyword evidence="2" id="KW-0732">Signal</keyword>
<dbReference type="SUPFAM" id="SSF49299">
    <property type="entry name" value="PKD domain"/>
    <property type="match status" value="1"/>
</dbReference>
<dbReference type="PROSITE" id="PS51257">
    <property type="entry name" value="PROKAR_LIPOPROTEIN"/>
    <property type="match status" value="1"/>
</dbReference>
<feature type="domain" description="PKD/Chitinase" evidence="3">
    <location>
        <begin position="147"/>
        <end position="237"/>
    </location>
</feature>
<dbReference type="InterPro" id="IPR015943">
    <property type="entry name" value="WD40/YVTN_repeat-like_dom_sf"/>
</dbReference>
<dbReference type="PANTHER" id="PTHR46182">
    <property type="entry name" value="FI19480P1"/>
    <property type="match status" value="1"/>
</dbReference>
<dbReference type="EMBL" id="ARYI01000003">
    <property type="protein sequence ID" value="KCZ95539.1"/>
    <property type="molecule type" value="Genomic_DNA"/>
</dbReference>
<dbReference type="PANTHER" id="PTHR46182:SF2">
    <property type="entry name" value="FI19480P1"/>
    <property type="match status" value="1"/>
</dbReference>
<protein>
    <submittedName>
        <fullName evidence="4">PKD domain-containing protein</fullName>
    </submittedName>
</protein>
<feature type="compositionally biased region" description="Gly residues" evidence="1">
    <location>
        <begin position="29"/>
        <end position="42"/>
    </location>
</feature>